<dbReference type="Pfam" id="PF00298">
    <property type="entry name" value="Ribosomal_L11"/>
    <property type="match status" value="1"/>
</dbReference>
<dbReference type="GO" id="GO:0005762">
    <property type="term" value="C:mitochondrial large ribosomal subunit"/>
    <property type="evidence" value="ECO:0007669"/>
    <property type="project" value="TreeGrafter"/>
</dbReference>
<dbReference type="InterPro" id="IPR000911">
    <property type="entry name" value="Ribosomal_uL11"/>
</dbReference>
<dbReference type="SMART" id="SM00649">
    <property type="entry name" value="RL11"/>
    <property type="match status" value="1"/>
</dbReference>
<evidence type="ECO:0000256" key="1">
    <source>
        <dbReference type="ARBA" id="ARBA00010537"/>
    </source>
</evidence>
<dbReference type="AlphaFoldDB" id="A0A6S7FHT6"/>
<dbReference type="Pfam" id="PF03946">
    <property type="entry name" value="Ribosomal_L11_N"/>
    <property type="match status" value="1"/>
</dbReference>
<dbReference type="InterPro" id="IPR036769">
    <property type="entry name" value="Ribosomal_uL11_C_sf"/>
</dbReference>
<dbReference type="InterPro" id="IPR020783">
    <property type="entry name" value="Ribosomal_uL11_C"/>
</dbReference>
<dbReference type="FunFam" id="1.10.10.250:FF:000003">
    <property type="entry name" value="Mitochondrial ribosomal protein L11"/>
    <property type="match status" value="1"/>
</dbReference>
<dbReference type="Gene3D" id="3.30.1550.10">
    <property type="entry name" value="Ribosomal protein L11/L12, N-terminal domain"/>
    <property type="match status" value="1"/>
</dbReference>
<dbReference type="GO" id="GO:0006412">
    <property type="term" value="P:translation"/>
    <property type="evidence" value="ECO:0007669"/>
    <property type="project" value="InterPro"/>
</dbReference>
<dbReference type="Proteomes" id="UP001152795">
    <property type="component" value="Unassembled WGS sequence"/>
</dbReference>
<evidence type="ECO:0000256" key="5">
    <source>
        <dbReference type="ARBA" id="ARBA00023274"/>
    </source>
</evidence>
<dbReference type="InterPro" id="IPR006519">
    <property type="entry name" value="Ribosomal_uL11_bac-typ"/>
</dbReference>
<dbReference type="CDD" id="cd00349">
    <property type="entry name" value="Ribosomal_L11"/>
    <property type="match status" value="1"/>
</dbReference>
<dbReference type="InterPro" id="IPR020785">
    <property type="entry name" value="Ribosomal_uL11_CS"/>
</dbReference>
<comment type="caution">
    <text evidence="14">The sequence shown here is derived from an EMBL/GenBank/DDBJ whole genome shotgun (WGS) entry which is preliminary data.</text>
</comment>
<reference evidence="14" key="1">
    <citation type="submission" date="2020-04" db="EMBL/GenBank/DDBJ databases">
        <authorList>
            <person name="Alioto T."/>
            <person name="Alioto T."/>
            <person name="Gomez Garrido J."/>
        </authorList>
    </citation>
    <scope>NUCLEOTIDE SEQUENCE</scope>
    <source>
        <strain evidence="14">A484AB</strain>
    </source>
</reference>
<keyword evidence="2" id="KW-0699">rRNA-binding</keyword>
<protein>
    <recommendedName>
        <fullName evidence="6">Large ribosomal subunit protein uL11</fullName>
    </recommendedName>
    <alternativeName>
        <fullName evidence="10">39S ribosomal protein L11, mitochondrial</fullName>
    </alternativeName>
    <alternativeName>
        <fullName evidence="7">60S ribosomal protein L12</fullName>
    </alternativeName>
    <alternativeName>
        <fullName evidence="9">Large ribosomal subunit protein uL11m</fullName>
    </alternativeName>
</protein>
<evidence type="ECO:0000256" key="2">
    <source>
        <dbReference type="ARBA" id="ARBA00022730"/>
    </source>
</evidence>
<dbReference type="OrthoDB" id="1091498at2759"/>
<evidence type="ECO:0000256" key="6">
    <source>
        <dbReference type="ARBA" id="ARBA00035203"/>
    </source>
</evidence>
<evidence type="ECO:0000256" key="10">
    <source>
        <dbReference type="ARBA" id="ARBA00041455"/>
    </source>
</evidence>
<keyword evidence="5 11" id="KW-0687">Ribonucleoprotein</keyword>
<evidence type="ECO:0000256" key="7">
    <source>
        <dbReference type="ARBA" id="ARBA00035320"/>
    </source>
</evidence>
<evidence type="ECO:0000259" key="13">
    <source>
        <dbReference type="Pfam" id="PF03946"/>
    </source>
</evidence>
<feature type="domain" description="Large ribosomal subunit protein uL11 N-terminal" evidence="13">
    <location>
        <begin position="17"/>
        <end position="74"/>
    </location>
</feature>
<keyword evidence="15" id="KW-1185">Reference proteome</keyword>
<dbReference type="HAMAP" id="MF_00736">
    <property type="entry name" value="Ribosomal_uL11"/>
    <property type="match status" value="1"/>
</dbReference>
<dbReference type="PROSITE" id="PS00359">
    <property type="entry name" value="RIBOSOMAL_L11"/>
    <property type="match status" value="1"/>
</dbReference>
<evidence type="ECO:0000313" key="14">
    <source>
        <dbReference type="EMBL" id="CAB3979135.1"/>
    </source>
</evidence>
<proteinExistence type="inferred from homology"/>
<organism evidence="14 15">
    <name type="scientific">Paramuricea clavata</name>
    <name type="common">Red gorgonian</name>
    <name type="synonym">Violescent sea-whip</name>
    <dbReference type="NCBI Taxonomy" id="317549"/>
    <lineage>
        <taxon>Eukaryota</taxon>
        <taxon>Metazoa</taxon>
        <taxon>Cnidaria</taxon>
        <taxon>Anthozoa</taxon>
        <taxon>Octocorallia</taxon>
        <taxon>Malacalcyonacea</taxon>
        <taxon>Plexauridae</taxon>
        <taxon>Paramuricea</taxon>
    </lineage>
</organism>
<feature type="domain" description="Large ribosomal subunit protein uL11 C-terminal" evidence="12">
    <location>
        <begin position="80"/>
        <end position="149"/>
    </location>
</feature>
<dbReference type="Gene3D" id="1.10.10.250">
    <property type="entry name" value="Ribosomal protein L11, C-terminal domain"/>
    <property type="match status" value="1"/>
</dbReference>
<dbReference type="GO" id="GO:0003735">
    <property type="term" value="F:structural constituent of ribosome"/>
    <property type="evidence" value="ECO:0007669"/>
    <property type="project" value="InterPro"/>
</dbReference>
<keyword evidence="3" id="KW-0694">RNA-binding</keyword>
<dbReference type="EMBL" id="CACRXK020000171">
    <property type="protein sequence ID" value="CAB3979135.1"/>
    <property type="molecule type" value="Genomic_DNA"/>
</dbReference>
<keyword evidence="4 11" id="KW-0689">Ribosomal protein</keyword>
<sequence>MAAKAAKKSGEIIGRLRTYIPAGKASASPPLGPQLGQKGVNISQFCKEFNDKTKDFKPGVPIPTRITFKADRSYTFETTMPPVSYFLKQAAGIEKGASKPGREIAGLVTFKHIYEIAKVKKTDKVFQNASLETVCKSIIGSARSMGIQVIDGRTVDDSG</sequence>
<dbReference type="InterPro" id="IPR020784">
    <property type="entry name" value="Ribosomal_uL11_N"/>
</dbReference>
<dbReference type="NCBIfam" id="TIGR01632">
    <property type="entry name" value="L11_bact"/>
    <property type="match status" value="1"/>
</dbReference>
<evidence type="ECO:0000256" key="9">
    <source>
        <dbReference type="ARBA" id="ARBA00040104"/>
    </source>
</evidence>
<dbReference type="SUPFAM" id="SSF54747">
    <property type="entry name" value="Ribosomal L11/L12e N-terminal domain"/>
    <property type="match status" value="1"/>
</dbReference>
<dbReference type="PANTHER" id="PTHR11661">
    <property type="entry name" value="60S RIBOSOMAL PROTEIN L12"/>
    <property type="match status" value="1"/>
</dbReference>
<dbReference type="InterPro" id="IPR036796">
    <property type="entry name" value="Ribosomal_uL11_N_sf"/>
</dbReference>
<accession>A0A6S7FHT6</accession>
<evidence type="ECO:0000256" key="11">
    <source>
        <dbReference type="RuleBase" id="RU003978"/>
    </source>
</evidence>
<evidence type="ECO:0000256" key="4">
    <source>
        <dbReference type="ARBA" id="ARBA00022980"/>
    </source>
</evidence>
<dbReference type="SUPFAM" id="SSF46906">
    <property type="entry name" value="Ribosomal protein L11, C-terminal domain"/>
    <property type="match status" value="1"/>
</dbReference>
<dbReference type="GO" id="GO:0070180">
    <property type="term" value="F:large ribosomal subunit rRNA binding"/>
    <property type="evidence" value="ECO:0007669"/>
    <property type="project" value="TreeGrafter"/>
</dbReference>
<name>A0A6S7FHT6_PARCT</name>
<evidence type="ECO:0000256" key="8">
    <source>
        <dbReference type="ARBA" id="ARBA00038782"/>
    </source>
</evidence>
<gene>
    <name evidence="14" type="ORF">PACLA_8A079955</name>
</gene>
<evidence type="ECO:0000256" key="3">
    <source>
        <dbReference type="ARBA" id="ARBA00022884"/>
    </source>
</evidence>
<comment type="subunit">
    <text evidence="8">Component of the mitochondrial ribosome large subunit (39S) which comprises a 16S rRNA and about 50 distinct proteins.</text>
</comment>
<dbReference type="PANTHER" id="PTHR11661:SF1">
    <property type="entry name" value="LARGE RIBOSOMAL SUBUNIT PROTEIN UL11M"/>
    <property type="match status" value="1"/>
</dbReference>
<evidence type="ECO:0000313" key="15">
    <source>
        <dbReference type="Proteomes" id="UP001152795"/>
    </source>
</evidence>
<evidence type="ECO:0000259" key="12">
    <source>
        <dbReference type="Pfam" id="PF00298"/>
    </source>
</evidence>
<comment type="similarity">
    <text evidence="1 11">Belongs to the universal ribosomal protein uL11 family.</text>
</comment>